<sequence length="187" mass="18529">MRFFLSYALLAAGLSAAQYPAGCPTITSHALCSTCPVNACLAYDTVTVPCGCPTAVPTTTVDHPCPTDPAASCFAPPCASTSHAIVTASGCSHSGGGGGCPTITSTVHASDCTSPTPFPGASTCVEELCIQVETVTWPCSCVTQGSMPTTTVTGACTCRRGCATTSQAFYLPCPTSIGGGDGPGCAA</sequence>
<dbReference type="Proteomes" id="UP001586593">
    <property type="component" value="Unassembled WGS sequence"/>
</dbReference>
<evidence type="ECO:0000256" key="1">
    <source>
        <dbReference type="SAM" id="SignalP"/>
    </source>
</evidence>
<gene>
    <name evidence="2" type="ORF">VTK73DRAFT_9416</name>
</gene>
<keyword evidence="3" id="KW-1185">Reference proteome</keyword>
<feature type="signal peptide" evidence="1">
    <location>
        <begin position="1"/>
        <end position="17"/>
    </location>
</feature>
<protein>
    <submittedName>
        <fullName evidence="2">Uncharacterized protein</fullName>
    </submittedName>
</protein>
<keyword evidence="1" id="KW-0732">Signal</keyword>
<organism evidence="2 3">
    <name type="scientific">Phialemonium thermophilum</name>
    <dbReference type="NCBI Taxonomy" id="223376"/>
    <lineage>
        <taxon>Eukaryota</taxon>
        <taxon>Fungi</taxon>
        <taxon>Dikarya</taxon>
        <taxon>Ascomycota</taxon>
        <taxon>Pezizomycotina</taxon>
        <taxon>Sordariomycetes</taxon>
        <taxon>Sordariomycetidae</taxon>
        <taxon>Cephalothecales</taxon>
        <taxon>Cephalothecaceae</taxon>
        <taxon>Phialemonium</taxon>
    </lineage>
</organism>
<dbReference type="EMBL" id="JAZHXJ010000782">
    <property type="protein sequence ID" value="KAL1851438.1"/>
    <property type="molecule type" value="Genomic_DNA"/>
</dbReference>
<comment type="caution">
    <text evidence="2">The sequence shown here is derived from an EMBL/GenBank/DDBJ whole genome shotgun (WGS) entry which is preliminary data.</text>
</comment>
<proteinExistence type="predicted"/>
<reference evidence="2 3" key="1">
    <citation type="journal article" date="2024" name="Commun. Biol.">
        <title>Comparative genomic analysis of thermophilic fungi reveals convergent evolutionary adaptations and gene losses.</title>
        <authorList>
            <person name="Steindorff A.S."/>
            <person name="Aguilar-Pontes M.V."/>
            <person name="Robinson A.J."/>
            <person name="Andreopoulos B."/>
            <person name="LaButti K."/>
            <person name="Kuo A."/>
            <person name="Mondo S."/>
            <person name="Riley R."/>
            <person name="Otillar R."/>
            <person name="Haridas S."/>
            <person name="Lipzen A."/>
            <person name="Grimwood J."/>
            <person name="Schmutz J."/>
            <person name="Clum A."/>
            <person name="Reid I.D."/>
            <person name="Moisan M.C."/>
            <person name="Butler G."/>
            <person name="Nguyen T.T.M."/>
            <person name="Dewar K."/>
            <person name="Conant G."/>
            <person name="Drula E."/>
            <person name="Henrissat B."/>
            <person name="Hansel C."/>
            <person name="Singer S."/>
            <person name="Hutchinson M.I."/>
            <person name="de Vries R.P."/>
            <person name="Natvig D.O."/>
            <person name="Powell A.J."/>
            <person name="Tsang A."/>
            <person name="Grigoriev I.V."/>
        </authorList>
    </citation>
    <scope>NUCLEOTIDE SEQUENCE [LARGE SCALE GENOMIC DNA]</scope>
    <source>
        <strain evidence="2 3">ATCC 24622</strain>
    </source>
</reference>
<feature type="chain" id="PRO_5045681112" evidence="1">
    <location>
        <begin position="18"/>
        <end position="187"/>
    </location>
</feature>
<evidence type="ECO:0000313" key="3">
    <source>
        <dbReference type="Proteomes" id="UP001586593"/>
    </source>
</evidence>
<accession>A0ABR3W2E3</accession>
<name>A0ABR3W2E3_9PEZI</name>
<evidence type="ECO:0000313" key="2">
    <source>
        <dbReference type="EMBL" id="KAL1851438.1"/>
    </source>
</evidence>